<sequence>MDMKIYNPAMIASYSRRTAAVKSEYMLHLLKPGMRILDVGCGPGTITLGLAAHVPEGNVAGVDANSDAIESARELCKQRGVTNTSFTVGDVFKLPFEDNYFDIVHAHQVLGHLPGGEGEPGVVRGLREMRRVCKPGGFVCAREVEWSTIAVYPPVQGILEYHALVVRLASHAGKIMAGGRGREFARRAGFSVENISASAAAVTYTNPDDRKWWGENMASRLEASSDLRKGVEFGFISEKVAEGMPAAWREWAEADDGFYCMIDGQIVCEK</sequence>
<organism evidence="1 2">
    <name type="scientific">Nemania bipapillata</name>
    <dbReference type="NCBI Taxonomy" id="110536"/>
    <lineage>
        <taxon>Eukaryota</taxon>
        <taxon>Fungi</taxon>
        <taxon>Dikarya</taxon>
        <taxon>Ascomycota</taxon>
        <taxon>Pezizomycotina</taxon>
        <taxon>Sordariomycetes</taxon>
        <taxon>Xylariomycetidae</taxon>
        <taxon>Xylariales</taxon>
        <taxon>Xylariaceae</taxon>
        <taxon>Nemania</taxon>
    </lineage>
</organism>
<evidence type="ECO:0000313" key="1">
    <source>
        <dbReference type="EMBL" id="KAJ8113788.1"/>
    </source>
</evidence>
<dbReference type="EMBL" id="JAPESX010001486">
    <property type="protein sequence ID" value="KAJ8113788.1"/>
    <property type="molecule type" value="Genomic_DNA"/>
</dbReference>
<protein>
    <submittedName>
        <fullName evidence="1">Uncharacterized protein</fullName>
    </submittedName>
</protein>
<accession>A0ACC2IF91</accession>
<dbReference type="Proteomes" id="UP001153334">
    <property type="component" value="Unassembled WGS sequence"/>
</dbReference>
<proteinExistence type="predicted"/>
<gene>
    <name evidence="1" type="ORF">ONZ43_g5071</name>
</gene>
<comment type="caution">
    <text evidence="1">The sequence shown here is derived from an EMBL/GenBank/DDBJ whole genome shotgun (WGS) entry which is preliminary data.</text>
</comment>
<evidence type="ECO:0000313" key="2">
    <source>
        <dbReference type="Proteomes" id="UP001153334"/>
    </source>
</evidence>
<name>A0ACC2IF91_9PEZI</name>
<keyword evidence="2" id="KW-1185">Reference proteome</keyword>
<reference evidence="1" key="1">
    <citation type="submission" date="2022-11" db="EMBL/GenBank/DDBJ databases">
        <title>Genome Sequence of Nemania bipapillata.</title>
        <authorList>
            <person name="Buettner E."/>
        </authorList>
    </citation>
    <scope>NUCLEOTIDE SEQUENCE</scope>
    <source>
        <strain evidence="1">CP14</strain>
    </source>
</reference>